<dbReference type="OrthoDB" id="2018133at2759"/>
<dbReference type="Proteomes" id="UP000298327">
    <property type="component" value="Unassembled WGS sequence"/>
</dbReference>
<evidence type="ECO:0008006" key="4">
    <source>
        <dbReference type="Google" id="ProtNLM"/>
    </source>
</evidence>
<dbReference type="InterPro" id="IPR051053">
    <property type="entry name" value="ECH/Chromodomain_protein"/>
</dbReference>
<comment type="caution">
    <text evidence="2">The sequence shown here is derived from an EMBL/GenBank/DDBJ whole genome shotgun (WGS) entry which is preliminary data.</text>
</comment>
<comment type="similarity">
    <text evidence="1">Belongs to the enoyl-CoA hydratase/isomerase family.</text>
</comment>
<dbReference type="Pfam" id="PF00378">
    <property type="entry name" value="ECH_1"/>
    <property type="match status" value="1"/>
</dbReference>
<dbReference type="AlphaFoldDB" id="A0A4Y9Z0T0"/>
<dbReference type="InterPro" id="IPR014748">
    <property type="entry name" value="Enoyl-CoA_hydra_C"/>
</dbReference>
<keyword evidence="3" id="KW-1185">Reference proteome</keyword>
<dbReference type="PANTHER" id="PTHR43684:SF4">
    <property type="entry name" value="ENOYL-COA HYDRATASE_ISOMERASE FAMILY PROTEIN (AFU_ORTHOLOGUE AFUA_1G01890)"/>
    <property type="match status" value="1"/>
</dbReference>
<name>A0A4Y9Z0T0_9AGAM</name>
<dbReference type="STRING" id="205917.A0A4Y9Z0T0"/>
<dbReference type="Gene3D" id="1.10.12.10">
    <property type="entry name" value="Lyase 2-enoyl-coa Hydratase, Chain A, domain 2"/>
    <property type="match status" value="1"/>
</dbReference>
<sequence length="302" mass="32962">MTLPDYGTQGYKSILVSLDGGVAVVTINRPEQRNTFAGTLPEELIAAFDLLDRDDRVRVVVLTADPKAPAYCSGADITGGWGAIIYSEASQKEGLQAHRDGGGKVSLAIFRCRKITVAAVNGHVAGIGFTGLTIPLDFRFIWSGAKISVPFIRRGISAEAASTYLLPRLIGYSKAAGILLSGGTFTPDSPYMNGLFHQTLPTREDVFPAALAFAKELAANTSQTSVAWTKLLLWRGADTMEEQHILDSRALRELAAGHDATEGAKAFMERRKVKFTDTLSKNLSSWIPWWREIDVNYRRAKL</sequence>
<proteinExistence type="inferred from homology"/>
<organism evidence="2 3">
    <name type="scientific">Dentipellis fragilis</name>
    <dbReference type="NCBI Taxonomy" id="205917"/>
    <lineage>
        <taxon>Eukaryota</taxon>
        <taxon>Fungi</taxon>
        <taxon>Dikarya</taxon>
        <taxon>Basidiomycota</taxon>
        <taxon>Agaricomycotina</taxon>
        <taxon>Agaricomycetes</taxon>
        <taxon>Russulales</taxon>
        <taxon>Hericiaceae</taxon>
        <taxon>Dentipellis</taxon>
    </lineage>
</organism>
<dbReference type="InterPro" id="IPR029045">
    <property type="entry name" value="ClpP/crotonase-like_dom_sf"/>
</dbReference>
<dbReference type="Gene3D" id="3.90.226.10">
    <property type="entry name" value="2-enoyl-CoA Hydratase, Chain A, domain 1"/>
    <property type="match status" value="1"/>
</dbReference>
<gene>
    <name evidence="2" type="ORF">EVG20_g3947</name>
</gene>
<dbReference type="EMBL" id="SEOQ01000190">
    <property type="protein sequence ID" value="TFY67441.1"/>
    <property type="molecule type" value="Genomic_DNA"/>
</dbReference>
<accession>A0A4Y9Z0T0</accession>
<dbReference type="CDD" id="cd06558">
    <property type="entry name" value="crotonase-like"/>
    <property type="match status" value="1"/>
</dbReference>
<reference evidence="2 3" key="1">
    <citation type="submission" date="2019-02" db="EMBL/GenBank/DDBJ databases">
        <title>Genome sequencing of the rare red list fungi Dentipellis fragilis.</title>
        <authorList>
            <person name="Buettner E."/>
            <person name="Kellner H."/>
        </authorList>
    </citation>
    <scope>NUCLEOTIDE SEQUENCE [LARGE SCALE GENOMIC DNA]</scope>
    <source>
        <strain evidence="2 3">DSM 105465</strain>
    </source>
</reference>
<dbReference type="InterPro" id="IPR001753">
    <property type="entry name" value="Enoyl-CoA_hydra/iso"/>
</dbReference>
<protein>
    <recommendedName>
        <fullName evidence="4">Peroxisomal enoyl-CoA-hydratase</fullName>
    </recommendedName>
</protein>
<evidence type="ECO:0000313" key="3">
    <source>
        <dbReference type="Proteomes" id="UP000298327"/>
    </source>
</evidence>
<dbReference type="PANTHER" id="PTHR43684">
    <property type="match status" value="1"/>
</dbReference>
<dbReference type="SUPFAM" id="SSF52096">
    <property type="entry name" value="ClpP/crotonase"/>
    <property type="match status" value="1"/>
</dbReference>
<evidence type="ECO:0000256" key="1">
    <source>
        <dbReference type="ARBA" id="ARBA00005254"/>
    </source>
</evidence>
<evidence type="ECO:0000313" key="2">
    <source>
        <dbReference type="EMBL" id="TFY67441.1"/>
    </source>
</evidence>